<sequence length="253" mass="26245">MDLGLRGKCAVVTGGSKGIGRAIALALAEEGAHVAICARGEEALRDTERVLRERGVEVVAAVCDVSDPAALDGFLESARKAFGRLDILVNNPSALASSFADDEAGWRSGFEVDVMAAVRATWKVVPWFAESGGGCILHISSVSGLEAGSPPAYAAAKAALISHSKTLAVSLAPQKIRVNVIAPGSIEFAGGLWEATKQNDPEFYSTVLGTIPWGRMGTPEEVANAAVFLVSEPASWITGVCLGVDGGQRKANI</sequence>
<evidence type="ECO:0000313" key="2">
    <source>
        <dbReference type="EMBL" id="MDP4537367.1"/>
    </source>
</evidence>
<dbReference type="NCBIfam" id="NF005559">
    <property type="entry name" value="PRK07231.1"/>
    <property type="match status" value="1"/>
</dbReference>
<dbReference type="EC" id="1.1.1.47" evidence="2"/>
<organism evidence="2 3">
    <name type="scientific">Alkalimonas collagenimarina</name>
    <dbReference type="NCBI Taxonomy" id="400390"/>
    <lineage>
        <taxon>Bacteria</taxon>
        <taxon>Pseudomonadati</taxon>
        <taxon>Pseudomonadota</taxon>
        <taxon>Gammaproteobacteria</taxon>
        <taxon>Alkalimonas</taxon>
    </lineage>
</organism>
<dbReference type="InterPro" id="IPR036291">
    <property type="entry name" value="NAD(P)-bd_dom_sf"/>
</dbReference>
<reference evidence="2 3" key="1">
    <citation type="submission" date="2023-08" db="EMBL/GenBank/DDBJ databases">
        <authorList>
            <person name="Joshi A."/>
            <person name="Thite S."/>
        </authorList>
    </citation>
    <scope>NUCLEOTIDE SEQUENCE [LARGE SCALE GENOMIC DNA]</scope>
    <source>
        <strain evidence="2 3">AC40</strain>
    </source>
</reference>
<dbReference type="Proteomes" id="UP001231616">
    <property type="component" value="Unassembled WGS sequence"/>
</dbReference>
<dbReference type="PRINTS" id="PR00081">
    <property type="entry name" value="GDHRDH"/>
</dbReference>
<gene>
    <name evidence="2" type="ORF">Q3O60_14335</name>
</gene>
<protein>
    <submittedName>
        <fullName evidence="2">Glucose 1-dehydrogenase</fullName>
        <ecNumber evidence="2">1.1.1.47</ecNumber>
    </submittedName>
</protein>
<keyword evidence="3" id="KW-1185">Reference proteome</keyword>
<dbReference type="PANTHER" id="PTHR42760">
    <property type="entry name" value="SHORT-CHAIN DEHYDROGENASES/REDUCTASES FAMILY MEMBER"/>
    <property type="match status" value="1"/>
</dbReference>
<dbReference type="Pfam" id="PF13561">
    <property type="entry name" value="adh_short_C2"/>
    <property type="match status" value="1"/>
</dbReference>
<name>A0ABT9H249_9GAMM</name>
<dbReference type="RefSeq" id="WP_305894630.1">
    <property type="nucleotide sequence ID" value="NZ_JAUZVZ010000024.1"/>
</dbReference>
<evidence type="ECO:0000313" key="3">
    <source>
        <dbReference type="Proteomes" id="UP001231616"/>
    </source>
</evidence>
<accession>A0ABT9H249</accession>
<dbReference type="SUPFAM" id="SSF51735">
    <property type="entry name" value="NAD(P)-binding Rossmann-fold domains"/>
    <property type="match status" value="1"/>
</dbReference>
<evidence type="ECO:0000256" key="1">
    <source>
        <dbReference type="ARBA" id="ARBA00006484"/>
    </source>
</evidence>
<comment type="caution">
    <text evidence="2">The sequence shown here is derived from an EMBL/GenBank/DDBJ whole genome shotgun (WGS) entry which is preliminary data.</text>
</comment>
<dbReference type="GO" id="GO:0047936">
    <property type="term" value="F:glucose 1-dehydrogenase [NAD(P)+] activity"/>
    <property type="evidence" value="ECO:0007669"/>
    <property type="project" value="UniProtKB-EC"/>
</dbReference>
<dbReference type="PRINTS" id="PR00080">
    <property type="entry name" value="SDRFAMILY"/>
</dbReference>
<comment type="similarity">
    <text evidence="1">Belongs to the short-chain dehydrogenases/reductases (SDR) family.</text>
</comment>
<keyword evidence="2" id="KW-0560">Oxidoreductase</keyword>
<dbReference type="Gene3D" id="3.40.50.720">
    <property type="entry name" value="NAD(P)-binding Rossmann-like Domain"/>
    <property type="match status" value="1"/>
</dbReference>
<dbReference type="EMBL" id="JAUZVZ010000024">
    <property type="protein sequence ID" value="MDP4537367.1"/>
    <property type="molecule type" value="Genomic_DNA"/>
</dbReference>
<proteinExistence type="inferred from homology"/>
<dbReference type="InterPro" id="IPR002347">
    <property type="entry name" value="SDR_fam"/>
</dbReference>